<dbReference type="InterPro" id="IPR000412">
    <property type="entry name" value="ABC_2_transport"/>
</dbReference>
<dbReference type="Proteomes" id="UP000484988">
    <property type="component" value="Unassembled WGS sequence"/>
</dbReference>
<feature type="domain" description="ABC transmembrane type-2" evidence="7">
    <location>
        <begin position="24"/>
        <end position="249"/>
    </location>
</feature>
<protein>
    <recommendedName>
        <fullName evidence="6">Transport permease protein</fullName>
    </recommendedName>
</protein>
<evidence type="ECO:0000259" key="7">
    <source>
        <dbReference type="PROSITE" id="PS51012"/>
    </source>
</evidence>
<feature type="transmembrane region" description="Helical" evidence="6">
    <location>
        <begin position="101"/>
        <end position="127"/>
    </location>
</feature>
<reference evidence="8 9" key="1">
    <citation type="submission" date="2020-02" db="EMBL/GenBank/DDBJ databases">
        <title>Whole Genome Shotgun Sequence of Streptomyces sp. strain CWH03.</title>
        <authorList>
            <person name="Dohra H."/>
            <person name="Kodani S."/>
            <person name="Yamamura H."/>
        </authorList>
    </citation>
    <scope>NUCLEOTIDE SEQUENCE [LARGE SCALE GENOMIC DNA]</scope>
    <source>
        <strain evidence="8 9">CWH03</strain>
    </source>
</reference>
<dbReference type="PROSITE" id="PS51012">
    <property type="entry name" value="ABC_TM2"/>
    <property type="match status" value="1"/>
</dbReference>
<evidence type="ECO:0000256" key="5">
    <source>
        <dbReference type="ARBA" id="ARBA00023251"/>
    </source>
</evidence>
<proteinExistence type="inferred from homology"/>
<dbReference type="GO" id="GO:0043190">
    <property type="term" value="C:ATP-binding cassette (ABC) transporter complex"/>
    <property type="evidence" value="ECO:0007669"/>
    <property type="project" value="InterPro"/>
</dbReference>
<evidence type="ECO:0000256" key="3">
    <source>
        <dbReference type="ARBA" id="ARBA00022989"/>
    </source>
</evidence>
<evidence type="ECO:0000256" key="2">
    <source>
        <dbReference type="ARBA" id="ARBA00022692"/>
    </source>
</evidence>
<keyword evidence="4 6" id="KW-0472">Membrane</keyword>
<keyword evidence="5" id="KW-0046">Antibiotic resistance</keyword>
<dbReference type="InterPro" id="IPR013525">
    <property type="entry name" value="ABC2_TM"/>
</dbReference>
<dbReference type="InterPro" id="IPR047817">
    <property type="entry name" value="ABC2_TM_bact-type"/>
</dbReference>
<dbReference type="RefSeq" id="WP_254076734.1">
    <property type="nucleotide sequence ID" value="NZ_BLLG01000006.1"/>
</dbReference>
<dbReference type="AlphaFoldDB" id="A0A6A0AUD9"/>
<evidence type="ECO:0000256" key="4">
    <source>
        <dbReference type="ARBA" id="ARBA00023136"/>
    </source>
</evidence>
<dbReference type="EMBL" id="BLLG01000006">
    <property type="protein sequence ID" value="GFH36522.1"/>
    <property type="molecule type" value="Genomic_DNA"/>
</dbReference>
<evidence type="ECO:0000313" key="9">
    <source>
        <dbReference type="Proteomes" id="UP000484988"/>
    </source>
</evidence>
<dbReference type="GO" id="GO:0140359">
    <property type="term" value="F:ABC-type transporter activity"/>
    <property type="evidence" value="ECO:0007669"/>
    <property type="project" value="InterPro"/>
</dbReference>
<comment type="subcellular location">
    <subcellularLocation>
        <location evidence="6">Cell membrane</location>
        <topology evidence="6">Multi-pass membrane protein</topology>
    </subcellularLocation>
    <subcellularLocation>
        <location evidence="1">Membrane</location>
        <topology evidence="1">Multi-pass membrane protein</topology>
    </subcellularLocation>
</comment>
<keyword evidence="9" id="KW-1185">Reference proteome</keyword>
<dbReference type="PIRSF" id="PIRSF006648">
    <property type="entry name" value="DrrB"/>
    <property type="match status" value="1"/>
</dbReference>
<organism evidence="8 9">
    <name type="scientific">Streptomyces pacificus</name>
    <dbReference type="NCBI Taxonomy" id="2705029"/>
    <lineage>
        <taxon>Bacteria</taxon>
        <taxon>Bacillati</taxon>
        <taxon>Actinomycetota</taxon>
        <taxon>Actinomycetes</taxon>
        <taxon>Kitasatosporales</taxon>
        <taxon>Streptomycetaceae</taxon>
        <taxon>Streptomyces</taxon>
    </lineage>
</organism>
<sequence>MMHTVRDAGIIFRDEASAAAQKRTGLLIGLVQPFVYLALFGPLLVRMLPESGPSAWQVYIPGLLVQLGLFATGYAGFGLIPDVRSGYLERLRVTPASRLGLLLGRVMWDVLALFIQSVAIVLIALLFGLRAPLGGVLAAIAMMMLVGISLAFLSYSLALKLTSEWLFAPVLNGIALPLMLLSGILLPLSYAPGWLKAIGSANPLRYAVDAMRGCFAGEYGSDAVLTGLAVVVALMIVSATAGTRVFAGHNA</sequence>
<feature type="transmembrane region" description="Helical" evidence="6">
    <location>
        <begin position="133"/>
        <end position="153"/>
    </location>
</feature>
<feature type="transmembrane region" description="Helical" evidence="6">
    <location>
        <begin position="165"/>
        <end position="186"/>
    </location>
</feature>
<comment type="caution">
    <text evidence="8">The sequence shown here is derived from an EMBL/GenBank/DDBJ whole genome shotgun (WGS) entry which is preliminary data.</text>
</comment>
<keyword evidence="2 6" id="KW-0812">Transmembrane</keyword>
<keyword evidence="3 6" id="KW-1133">Transmembrane helix</keyword>
<keyword evidence="6" id="KW-1003">Cell membrane</keyword>
<dbReference type="InterPro" id="IPR051784">
    <property type="entry name" value="Nod_factor_ABC_transporter"/>
</dbReference>
<dbReference type="Pfam" id="PF01061">
    <property type="entry name" value="ABC2_membrane"/>
    <property type="match status" value="1"/>
</dbReference>
<name>A0A6A0AUD9_9ACTN</name>
<dbReference type="PANTHER" id="PTHR43229:SF2">
    <property type="entry name" value="NODULATION PROTEIN J"/>
    <property type="match status" value="1"/>
</dbReference>
<comment type="similarity">
    <text evidence="6">Belongs to the ABC-2 integral membrane protein family.</text>
</comment>
<feature type="transmembrane region" description="Helical" evidence="6">
    <location>
        <begin position="25"/>
        <end position="44"/>
    </location>
</feature>
<accession>A0A6A0AUD9</accession>
<feature type="transmembrane region" description="Helical" evidence="6">
    <location>
        <begin position="225"/>
        <end position="247"/>
    </location>
</feature>
<gene>
    <name evidence="8" type="ORF">SCWH03_27500</name>
</gene>
<feature type="transmembrane region" description="Helical" evidence="6">
    <location>
        <begin position="56"/>
        <end position="80"/>
    </location>
</feature>
<evidence type="ECO:0000256" key="6">
    <source>
        <dbReference type="RuleBase" id="RU361157"/>
    </source>
</evidence>
<dbReference type="PANTHER" id="PTHR43229">
    <property type="entry name" value="NODULATION PROTEIN J"/>
    <property type="match status" value="1"/>
</dbReference>
<evidence type="ECO:0000256" key="1">
    <source>
        <dbReference type="ARBA" id="ARBA00004141"/>
    </source>
</evidence>
<dbReference type="GO" id="GO:0046677">
    <property type="term" value="P:response to antibiotic"/>
    <property type="evidence" value="ECO:0007669"/>
    <property type="project" value="UniProtKB-KW"/>
</dbReference>
<evidence type="ECO:0000313" key="8">
    <source>
        <dbReference type="EMBL" id="GFH36522.1"/>
    </source>
</evidence>
<keyword evidence="6" id="KW-0813">Transport</keyword>